<keyword evidence="6" id="KW-1185">Reference proteome</keyword>
<evidence type="ECO:0000313" key="5">
    <source>
        <dbReference type="EMBL" id="AEV67866.1"/>
    </source>
</evidence>
<dbReference type="InterPro" id="IPR021416">
    <property type="entry name" value="DUF3048_N"/>
</dbReference>
<dbReference type="EMBL" id="CP003065">
    <property type="protein sequence ID" value="AEV67866.1"/>
    <property type="molecule type" value="Genomic_DNA"/>
</dbReference>
<keyword evidence="2" id="KW-0732">Signal</keyword>
<dbReference type="SUPFAM" id="SSF159774">
    <property type="entry name" value="YerB-like"/>
    <property type="match status" value="1"/>
</dbReference>
<feature type="domain" description="DUF3048" evidence="3">
    <location>
        <begin position="83"/>
        <end position="213"/>
    </location>
</feature>
<feature type="signal peptide" evidence="2">
    <location>
        <begin position="1"/>
        <end position="23"/>
    </location>
</feature>
<feature type="region of interest" description="Disordered" evidence="1">
    <location>
        <begin position="32"/>
        <end position="66"/>
    </location>
</feature>
<evidence type="ECO:0000256" key="2">
    <source>
        <dbReference type="SAM" id="SignalP"/>
    </source>
</evidence>
<gene>
    <name evidence="5" type="ordered locus">Clocl_1205</name>
</gene>
<evidence type="ECO:0000259" key="4">
    <source>
        <dbReference type="Pfam" id="PF17479"/>
    </source>
</evidence>
<dbReference type="RefSeq" id="WP_014254482.1">
    <property type="nucleotide sequence ID" value="NC_016627.1"/>
</dbReference>
<dbReference type="KEGG" id="ccl:Clocl_1205"/>
<name>G8LYW4_ACECE</name>
<proteinExistence type="predicted"/>
<dbReference type="Gene3D" id="3.50.90.10">
    <property type="entry name" value="YerB-like"/>
    <property type="match status" value="1"/>
</dbReference>
<evidence type="ECO:0008006" key="7">
    <source>
        <dbReference type="Google" id="ProtNLM"/>
    </source>
</evidence>
<feature type="domain" description="DUF3048" evidence="4">
    <location>
        <begin position="242"/>
        <end position="354"/>
    </location>
</feature>
<organism evidence="5 6">
    <name type="scientific">Acetivibrio clariflavus (strain DSM 19732 / NBRC 101661 / EBR45)</name>
    <name type="common">Clostridium clariflavum</name>
    <dbReference type="NCBI Taxonomy" id="720554"/>
    <lineage>
        <taxon>Bacteria</taxon>
        <taxon>Bacillati</taxon>
        <taxon>Bacillota</taxon>
        <taxon>Clostridia</taxon>
        <taxon>Eubacteriales</taxon>
        <taxon>Oscillospiraceae</taxon>
        <taxon>Acetivibrio</taxon>
    </lineage>
</organism>
<dbReference type="Pfam" id="PF17479">
    <property type="entry name" value="DUF3048_C"/>
    <property type="match status" value="1"/>
</dbReference>
<reference evidence="5 6" key="2">
    <citation type="journal article" date="2012" name="Stand. Genomic Sci.">
        <title>Complete Genome Sequence of Clostridium clariflavum DSM 19732.</title>
        <authorList>
            <person name="Izquierdo J.A."/>
            <person name="Goodwin L."/>
            <person name="Davenport K.W."/>
            <person name="Teshima H."/>
            <person name="Bruce D."/>
            <person name="Detter C."/>
            <person name="Tapia R."/>
            <person name="Han S."/>
            <person name="Land M."/>
            <person name="Hauser L."/>
            <person name="Jeffries C.D."/>
            <person name="Han J."/>
            <person name="Pitluck S."/>
            <person name="Nolan M."/>
            <person name="Chen A."/>
            <person name="Huntemann M."/>
            <person name="Mavromatis K."/>
            <person name="Mikhailova N."/>
            <person name="Liolios K."/>
            <person name="Woyke T."/>
            <person name="Lynd L.R."/>
        </authorList>
    </citation>
    <scope>NUCLEOTIDE SEQUENCE [LARGE SCALE GENOMIC DNA]</scope>
    <source>
        <strain evidence="6">DSM 19732 / NBRC 101661 / EBR45</strain>
    </source>
</reference>
<dbReference type="HOGENOM" id="CLU_045984_0_0_9"/>
<sequence precursor="true">MINKNCKKVSFLFLALVTLFIFGGCSDRKDSVKDAENTPALPTPVETVTPPEETIAPEQKEDENKTEKEIGDLNFTFPTEGIRPYAVMIDNEGTRPLPQGGLYLAQIIYEIIVEGGTTRLMPVFWDKNPAMIGPVRSSRHYFIDYVMEHDAIYVHFGYSPKAMQDIKNYKINNINGVANGGEVFWDLTNDKKNWQDSYTSMEKVKGYVEKVKYRTTTDKSLAFKYSKEDYDLTDGRSAINVNIVYTSSYDCSFKYDESRKLYLRFRKGKPHMERITNEQLTAKNIIIQKVSNYTIKGDDAGRQEVNTVGSGEGYFITNGKCIDIKWSKKSRTEQTKYFDSQGNEIVLNPGQTWIQITPTYGKVTVE</sequence>
<dbReference type="AlphaFoldDB" id="G8LYW4"/>
<evidence type="ECO:0000259" key="3">
    <source>
        <dbReference type="Pfam" id="PF11258"/>
    </source>
</evidence>
<feature type="chain" id="PRO_5039404557" description="DUF3048 domain-containing protein" evidence="2">
    <location>
        <begin position="24"/>
        <end position="366"/>
    </location>
</feature>
<dbReference type="OrthoDB" id="9779102at2"/>
<evidence type="ECO:0000256" key="1">
    <source>
        <dbReference type="SAM" id="MobiDB-lite"/>
    </source>
</evidence>
<reference evidence="6" key="1">
    <citation type="submission" date="2011-12" db="EMBL/GenBank/DDBJ databases">
        <title>Complete sequence of Clostridium clariflavum DSM 19732.</title>
        <authorList>
            <consortium name="US DOE Joint Genome Institute"/>
            <person name="Lucas S."/>
            <person name="Han J."/>
            <person name="Lapidus A."/>
            <person name="Cheng J.-F."/>
            <person name="Goodwin L."/>
            <person name="Pitluck S."/>
            <person name="Peters L."/>
            <person name="Teshima H."/>
            <person name="Detter J.C."/>
            <person name="Han C."/>
            <person name="Tapia R."/>
            <person name="Land M."/>
            <person name="Hauser L."/>
            <person name="Kyrpides N."/>
            <person name="Ivanova N."/>
            <person name="Pagani I."/>
            <person name="Kitzmiller T."/>
            <person name="Lynd L."/>
            <person name="Izquierdo J."/>
            <person name="Woyke T."/>
        </authorList>
    </citation>
    <scope>NUCLEOTIDE SEQUENCE [LARGE SCALE GENOMIC DNA]</scope>
    <source>
        <strain evidence="6">DSM 19732 / NBRC 101661 / EBR45</strain>
    </source>
</reference>
<dbReference type="Proteomes" id="UP000005435">
    <property type="component" value="Chromosome"/>
</dbReference>
<dbReference type="Pfam" id="PF11258">
    <property type="entry name" value="DUF3048"/>
    <property type="match status" value="1"/>
</dbReference>
<accession>G8LYW4</accession>
<evidence type="ECO:0000313" key="6">
    <source>
        <dbReference type="Proteomes" id="UP000005435"/>
    </source>
</evidence>
<dbReference type="eggNOG" id="COG1470">
    <property type="taxonomic scope" value="Bacteria"/>
</dbReference>
<dbReference type="STRING" id="720554.Clocl_1205"/>
<dbReference type="InterPro" id="IPR023158">
    <property type="entry name" value="YerB-like_sf"/>
</dbReference>
<protein>
    <recommendedName>
        <fullName evidence="7">DUF3048 domain-containing protein</fullName>
    </recommendedName>
</protein>
<feature type="compositionally biased region" description="Low complexity" evidence="1">
    <location>
        <begin position="38"/>
        <end position="57"/>
    </location>
</feature>
<dbReference type="PROSITE" id="PS51257">
    <property type="entry name" value="PROKAR_LIPOPROTEIN"/>
    <property type="match status" value="1"/>
</dbReference>
<dbReference type="InterPro" id="IPR035328">
    <property type="entry name" value="DUF3048_C"/>
</dbReference>